<keyword evidence="5" id="KW-1185">Reference proteome</keyword>
<dbReference type="EnsemblMetazoa" id="HelroT175667">
    <property type="protein sequence ID" value="HelroP175667"/>
    <property type="gene ID" value="HelroG175667"/>
</dbReference>
<dbReference type="PANTHER" id="PTHR28495:SF1">
    <property type="entry name" value="GENE, 17266-RELATED"/>
    <property type="match status" value="1"/>
</dbReference>
<proteinExistence type="predicted"/>
<dbReference type="CTD" id="20205477"/>
<dbReference type="InterPro" id="IPR031643">
    <property type="entry name" value="DUF4708"/>
</dbReference>
<dbReference type="OrthoDB" id="6285995at2759"/>
<accession>T1F9H8</accession>
<dbReference type="RefSeq" id="XP_009021321.1">
    <property type="nucleotide sequence ID" value="XM_009023073.1"/>
</dbReference>
<dbReference type="InParanoid" id="T1F9H8"/>
<feature type="region of interest" description="Disordered" evidence="1">
    <location>
        <begin position="490"/>
        <end position="510"/>
    </location>
</feature>
<reference evidence="5" key="1">
    <citation type="submission" date="2012-12" db="EMBL/GenBank/DDBJ databases">
        <authorList>
            <person name="Hellsten U."/>
            <person name="Grimwood J."/>
            <person name="Chapman J.A."/>
            <person name="Shapiro H."/>
            <person name="Aerts A."/>
            <person name="Otillar R.P."/>
            <person name="Terry A.Y."/>
            <person name="Boore J.L."/>
            <person name="Simakov O."/>
            <person name="Marletaz F."/>
            <person name="Cho S.-J."/>
            <person name="Edsinger-Gonzales E."/>
            <person name="Havlak P."/>
            <person name="Kuo D.-H."/>
            <person name="Larsson T."/>
            <person name="Lv J."/>
            <person name="Arendt D."/>
            <person name="Savage R."/>
            <person name="Osoegawa K."/>
            <person name="de Jong P."/>
            <person name="Lindberg D.R."/>
            <person name="Seaver E.C."/>
            <person name="Weisblat D.A."/>
            <person name="Putnam N.H."/>
            <person name="Grigoriev I.V."/>
            <person name="Rokhsar D.S."/>
        </authorList>
    </citation>
    <scope>NUCLEOTIDE SEQUENCE</scope>
</reference>
<dbReference type="AlphaFoldDB" id="T1F9H8"/>
<dbReference type="EMBL" id="KB096900">
    <property type="protein sequence ID" value="ESO00684.1"/>
    <property type="molecule type" value="Genomic_DNA"/>
</dbReference>
<evidence type="ECO:0000259" key="2">
    <source>
        <dbReference type="Pfam" id="PF15813"/>
    </source>
</evidence>
<reference evidence="3 5" key="2">
    <citation type="journal article" date="2013" name="Nature">
        <title>Insights into bilaterian evolution from three spiralian genomes.</title>
        <authorList>
            <person name="Simakov O."/>
            <person name="Marletaz F."/>
            <person name="Cho S.J."/>
            <person name="Edsinger-Gonzales E."/>
            <person name="Havlak P."/>
            <person name="Hellsten U."/>
            <person name="Kuo D.H."/>
            <person name="Larsson T."/>
            <person name="Lv J."/>
            <person name="Arendt D."/>
            <person name="Savage R."/>
            <person name="Osoegawa K."/>
            <person name="de Jong P."/>
            <person name="Grimwood J."/>
            <person name="Chapman J.A."/>
            <person name="Shapiro H."/>
            <person name="Aerts A."/>
            <person name="Otillar R.P."/>
            <person name="Terry A.Y."/>
            <person name="Boore J.L."/>
            <person name="Grigoriev I.V."/>
            <person name="Lindberg D.R."/>
            <person name="Seaver E.C."/>
            <person name="Weisblat D.A."/>
            <person name="Putnam N.H."/>
            <person name="Rokhsar D.S."/>
        </authorList>
    </citation>
    <scope>NUCLEOTIDE SEQUENCE</scope>
</reference>
<feature type="domain" description="DUF4708" evidence="2">
    <location>
        <begin position="1"/>
        <end position="254"/>
    </location>
</feature>
<dbReference type="KEGG" id="hro:HELRODRAFT_175667"/>
<dbReference type="Proteomes" id="UP000015101">
    <property type="component" value="Unassembled WGS sequence"/>
</dbReference>
<sequence>MYFFNCPDLENLFVIYVKVPDLKSYPQAHVSLCKNLIFTEPDVLASPFSIREKCFLVCMSKKLLFTKRIQNRLIKKELSLGEAVQANPETFEMCLRYTVITRLSPNYNVLASFLVEGERFLFTPTRLNAIDLNIHVTNQKITMNAYTCALSMPVTSINHFGVHFNQNSNSHITPQLINCKWCFVLPSLKKGKVCSIHKSFPLNDCFKCYRELKIFWRDIYGYVLPENESDVFFVKVGFGFTDEMFLYPSCCVKCFEPIIIKKQNDQIVENLINNILEKVPFMCGNPLKFHLEEDIFEKNEIVLHNTDSKCLLVTNNNDTKSGEENDKKLSNVRLLNKVEPNVSNMGVVTKNAQDNLLIRTEADNPISSIYINNTYKMQSDDSSEVVKFAPKIVPRFTKKNSGVSKLKITNVDAHSTARVEPNGNSINHSSAREQVVKQKPSFCKTNVNASVNKQRQTNVPTKSSAPIFNIDTETPSLTYEPKKAAVKEKVRAEKHNKSTPTGEPKEKKFKPQIEASAIDIENLLKNEKSLNKDVLIAWLKSKNVKCNAKMKKEELISKVRQTLNA</sequence>
<organism evidence="4 5">
    <name type="scientific">Helobdella robusta</name>
    <name type="common">Californian leech</name>
    <dbReference type="NCBI Taxonomy" id="6412"/>
    <lineage>
        <taxon>Eukaryota</taxon>
        <taxon>Metazoa</taxon>
        <taxon>Spiralia</taxon>
        <taxon>Lophotrochozoa</taxon>
        <taxon>Annelida</taxon>
        <taxon>Clitellata</taxon>
        <taxon>Hirudinea</taxon>
        <taxon>Rhynchobdellida</taxon>
        <taxon>Glossiphoniidae</taxon>
        <taxon>Helobdella</taxon>
    </lineage>
</organism>
<protein>
    <recommendedName>
        <fullName evidence="2">DUF4708 domain-containing protein</fullName>
    </recommendedName>
</protein>
<gene>
    <name evidence="4" type="primary">20205477</name>
    <name evidence="3" type="ORF">HELRODRAFT_175667</name>
</gene>
<evidence type="ECO:0000256" key="1">
    <source>
        <dbReference type="SAM" id="MobiDB-lite"/>
    </source>
</evidence>
<dbReference type="eggNOG" id="KOG3815">
    <property type="taxonomic scope" value="Eukaryota"/>
</dbReference>
<evidence type="ECO:0000313" key="5">
    <source>
        <dbReference type="Proteomes" id="UP000015101"/>
    </source>
</evidence>
<dbReference type="PANTHER" id="PTHR28495">
    <property type="entry name" value="HYPOTHETICAL PROTEIN LOC100359752"/>
    <property type="match status" value="1"/>
</dbReference>
<dbReference type="HOGENOM" id="CLU_018345_1_0_1"/>
<dbReference type="GeneID" id="20205477"/>
<dbReference type="OMA" id="HLEEDIF"/>
<name>T1F9H8_HELRO</name>
<evidence type="ECO:0000313" key="3">
    <source>
        <dbReference type="EMBL" id="ESO00684.1"/>
    </source>
</evidence>
<dbReference type="Pfam" id="PF15813">
    <property type="entry name" value="DUF4708"/>
    <property type="match status" value="1"/>
</dbReference>
<reference evidence="4" key="3">
    <citation type="submission" date="2015-06" db="UniProtKB">
        <authorList>
            <consortium name="EnsemblMetazoa"/>
        </authorList>
    </citation>
    <scope>IDENTIFICATION</scope>
</reference>
<evidence type="ECO:0000313" key="4">
    <source>
        <dbReference type="EnsemblMetazoa" id="HelroP175667"/>
    </source>
</evidence>
<dbReference type="STRING" id="6412.T1F9H8"/>
<dbReference type="EMBL" id="AMQM01005394">
    <property type="status" value="NOT_ANNOTATED_CDS"/>
    <property type="molecule type" value="Genomic_DNA"/>
</dbReference>